<proteinExistence type="predicted"/>
<comment type="caution">
    <text evidence="2">The sequence shown here is derived from an EMBL/GenBank/DDBJ whole genome shotgun (WGS) entry which is preliminary data.</text>
</comment>
<accession>A0AAD6VJG1</accession>
<dbReference type="Proteomes" id="UP001219525">
    <property type="component" value="Unassembled WGS sequence"/>
</dbReference>
<keyword evidence="3" id="KW-1185">Reference proteome</keyword>
<evidence type="ECO:0000313" key="3">
    <source>
        <dbReference type="Proteomes" id="UP001219525"/>
    </source>
</evidence>
<dbReference type="AlphaFoldDB" id="A0AAD6VJG1"/>
<organism evidence="2 3">
    <name type="scientific">Mycena pura</name>
    <dbReference type="NCBI Taxonomy" id="153505"/>
    <lineage>
        <taxon>Eukaryota</taxon>
        <taxon>Fungi</taxon>
        <taxon>Dikarya</taxon>
        <taxon>Basidiomycota</taxon>
        <taxon>Agaricomycotina</taxon>
        <taxon>Agaricomycetes</taxon>
        <taxon>Agaricomycetidae</taxon>
        <taxon>Agaricales</taxon>
        <taxon>Marasmiineae</taxon>
        <taxon>Mycenaceae</taxon>
        <taxon>Mycena</taxon>
    </lineage>
</organism>
<evidence type="ECO:0000256" key="1">
    <source>
        <dbReference type="SAM" id="MobiDB-lite"/>
    </source>
</evidence>
<name>A0AAD6VJG1_9AGAR</name>
<gene>
    <name evidence="2" type="ORF">GGX14DRAFT_392895</name>
</gene>
<evidence type="ECO:0000313" key="2">
    <source>
        <dbReference type="EMBL" id="KAJ7213387.1"/>
    </source>
</evidence>
<protein>
    <submittedName>
        <fullName evidence="2">Uncharacterized protein</fullName>
    </submittedName>
</protein>
<feature type="region of interest" description="Disordered" evidence="1">
    <location>
        <begin position="109"/>
        <end position="192"/>
    </location>
</feature>
<feature type="compositionally biased region" description="Gly residues" evidence="1">
    <location>
        <begin position="110"/>
        <end position="188"/>
    </location>
</feature>
<dbReference type="EMBL" id="JARJCW010000021">
    <property type="protein sequence ID" value="KAJ7213387.1"/>
    <property type="molecule type" value="Genomic_DNA"/>
</dbReference>
<reference evidence="2" key="1">
    <citation type="submission" date="2023-03" db="EMBL/GenBank/DDBJ databases">
        <title>Massive genome expansion in bonnet fungi (Mycena s.s.) driven by repeated elements and novel gene families across ecological guilds.</title>
        <authorList>
            <consortium name="Lawrence Berkeley National Laboratory"/>
            <person name="Harder C.B."/>
            <person name="Miyauchi S."/>
            <person name="Viragh M."/>
            <person name="Kuo A."/>
            <person name="Thoen E."/>
            <person name="Andreopoulos B."/>
            <person name="Lu D."/>
            <person name="Skrede I."/>
            <person name="Drula E."/>
            <person name="Henrissat B."/>
            <person name="Morin E."/>
            <person name="Kohler A."/>
            <person name="Barry K."/>
            <person name="LaButti K."/>
            <person name="Morin E."/>
            <person name="Salamov A."/>
            <person name="Lipzen A."/>
            <person name="Mereny Z."/>
            <person name="Hegedus B."/>
            <person name="Baldrian P."/>
            <person name="Stursova M."/>
            <person name="Weitz H."/>
            <person name="Taylor A."/>
            <person name="Grigoriev I.V."/>
            <person name="Nagy L.G."/>
            <person name="Martin F."/>
            <person name="Kauserud H."/>
        </authorList>
    </citation>
    <scope>NUCLEOTIDE SEQUENCE</scope>
    <source>
        <strain evidence="2">9144</strain>
    </source>
</reference>
<sequence length="218" mass="21891">MLAGDICLIRPVPPGIVFGPRPLWTRHPIHSDSDTAISAALPHTRLSTTLISPVMAIARHGMPLLTAITGDALERMSVAQIASDHNEEVNAPGMIERILSKCRRLLRMTGQGGGRDGRDGGGGGRRAGRAGIGGGRRAAGGGRWGGGGIGGGGKRSGQGGGASGMGSGWAPAGGTGGGRSGVSGGVGMDVGRQRAAGRDDVLEAQISSMLPVIAERHS</sequence>